<dbReference type="Gene3D" id="1.10.238.10">
    <property type="entry name" value="EF-hand"/>
    <property type="match status" value="2"/>
</dbReference>
<evidence type="ECO:0000256" key="2">
    <source>
        <dbReference type="ARBA" id="ARBA00022837"/>
    </source>
</evidence>
<dbReference type="SUPFAM" id="SSF47473">
    <property type="entry name" value="EF-hand"/>
    <property type="match status" value="1"/>
</dbReference>
<evidence type="ECO:0000259" key="3">
    <source>
        <dbReference type="PROSITE" id="PS50222"/>
    </source>
</evidence>
<dbReference type="OrthoDB" id="26525at2759"/>
<feature type="domain" description="EF-hand" evidence="3">
    <location>
        <begin position="8"/>
        <end position="43"/>
    </location>
</feature>
<accession>A0A9D4ZB66</accession>
<dbReference type="FunFam" id="1.10.238.10:FF:000003">
    <property type="entry name" value="Calmodulin A"/>
    <property type="match status" value="1"/>
</dbReference>
<evidence type="ECO:0000256" key="1">
    <source>
        <dbReference type="ARBA" id="ARBA00022737"/>
    </source>
</evidence>
<dbReference type="AlphaFoldDB" id="A0A9D4ZB66"/>
<dbReference type="EMBL" id="JABFUD020000017">
    <property type="protein sequence ID" value="KAI5067285.1"/>
    <property type="molecule type" value="Genomic_DNA"/>
</dbReference>
<protein>
    <recommendedName>
        <fullName evidence="3">EF-hand domain-containing protein</fullName>
    </recommendedName>
</protein>
<comment type="caution">
    <text evidence="4">The sequence shown here is derived from an EMBL/GenBank/DDBJ whole genome shotgun (WGS) entry which is preliminary data.</text>
</comment>
<dbReference type="PROSITE" id="PS50222">
    <property type="entry name" value="EF_HAND_2"/>
    <property type="match status" value="2"/>
</dbReference>
<dbReference type="Proteomes" id="UP000886520">
    <property type="component" value="Chromosome 17"/>
</dbReference>
<dbReference type="InterPro" id="IPR050230">
    <property type="entry name" value="CALM/Myosin/TropC-like"/>
</dbReference>
<dbReference type="PROSITE" id="PS00018">
    <property type="entry name" value="EF_HAND_1"/>
    <property type="match status" value="1"/>
</dbReference>
<dbReference type="GO" id="GO:0016460">
    <property type="term" value="C:myosin II complex"/>
    <property type="evidence" value="ECO:0007669"/>
    <property type="project" value="TreeGrafter"/>
</dbReference>
<feature type="domain" description="EF-hand" evidence="3">
    <location>
        <begin position="61"/>
        <end position="93"/>
    </location>
</feature>
<dbReference type="GO" id="GO:0005509">
    <property type="term" value="F:calcium ion binding"/>
    <property type="evidence" value="ECO:0007669"/>
    <property type="project" value="InterPro"/>
</dbReference>
<dbReference type="InterPro" id="IPR018247">
    <property type="entry name" value="EF_Hand_1_Ca_BS"/>
</dbReference>
<dbReference type="PANTHER" id="PTHR23048">
    <property type="entry name" value="MYOSIN LIGHT CHAIN 1, 3"/>
    <property type="match status" value="1"/>
</dbReference>
<keyword evidence="5" id="KW-1185">Reference proteome</keyword>
<dbReference type="PANTHER" id="PTHR23048:SF0">
    <property type="entry name" value="CALMODULIN LIKE 3"/>
    <property type="match status" value="1"/>
</dbReference>
<name>A0A9D4ZB66_ADICA</name>
<evidence type="ECO:0000313" key="5">
    <source>
        <dbReference type="Proteomes" id="UP000886520"/>
    </source>
</evidence>
<keyword evidence="2" id="KW-0106">Calcium</keyword>
<dbReference type="SMART" id="SM00054">
    <property type="entry name" value="EFh"/>
    <property type="match status" value="2"/>
</dbReference>
<organism evidence="4 5">
    <name type="scientific">Adiantum capillus-veneris</name>
    <name type="common">Maidenhair fern</name>
    <dbReference type="NCBI Taxonomy" id="13818"/>
    <lineage>
        <taxon>Eukaryota</taxon>
        <taxon>Viridiplantae</taxon>
        <taxon>Streptophyta</taxon>
        <taxon>Embryophyta</taxon>
        <taxon>Tracheophyta</taxon>
        <taxon>Polypodiopsida</taxon>
        <taxon>Polypodiidae</taxon>
        <taxon>Polypodiales</taxon>
        <taxon>Pteridineae</taxon>
        <taxon>Pteridaceae</taxon>
        <taxon>Vittarioideae</taxon>
        <taxon>Adiantum</taxon>
    </lineage>
</organism>
<dbReference type="CDD" id="cd00051">
    <property type="entry name" value="EFh"/>
    <property type="match status" value="1"/>
</dbReference>
<evidence type="ECO:0000313" key="4">
    <source>
        <dbReference type="EMBL" id="KAI5067285.1"/>
    </source>
</evidence>
<proteinExistence type="predicted"/>
<sequence>MHSIGQNSTEAKLLEMINKVDANGNGTINFPNFLNLMAPKMKDTDTKEKLHHVMENLGEKLTNEEVDETIQEVDVDGDGHVNYNEFVRMILSK</sequence>
<dbReference type="FunFam" id="1.10.238.10:FF:000178">
    <property type="entry name" value="Calmodulin-2 A"/>
    <property type="match status" value="1"/>
</dbReference>
<dbReference type="InterPro" id="IPR002048">
    <property type="entry name" value="EF_hand_dom"/>
</dbReference>
<gene>
    <name evidence="4" type="ORF">GOP47_0017813</name>
</gene>
<dbReference type="Pfam" id="PF13499">
    <property type="entry name" value="EF-hand_7"/>
    <property type="match status" value="1"/>
</dbReference>
<dbReference type="InterPro" id="IPR011992">
    <property type="entry name" value="EF-hand-dom_pair"/>
</dbReference>
<keyword evidence="1" id="KW-0677">Repeat</keyword>
<dbReference type="Pfam" id="PF13202">
    <property type="entry name" value="EF-hand_5"/>
    <property type="match status" value="1"/>
</dbReference>
<reference evidence="4" key="1">
    <citation type="submission" date="2021-01" db="EMBL/GenBank/DDBJ databases">
        <title>Adiantum capillus-veneris genome.</title>
        <authorList>
            <person name="Fang Y."/>
            <person name="Liao Q."/>
        </authorList>
    </citation>
    <scope>NUCLEOTIDE SEQUENCE</scope>
    <source>
        <strain evidence="4">H3</strain>
        <tissue evidence="4">Leaf</tissue>
    </source>
</reference>